<dbReference type="InterPro" id="IPR003425">
    <property type="entry name" value="CCB3/YggT"/>
</dbReference>
<feature type="transmembrane region" description="Helical" evidence="1">
    <location>
        <begin position="62"/>
        <end position="82"/>
    </location>
</feature>
<evidence type="ECO:0000256" key="1">
    <source>
        <dbReference type="SAM" id="Phobius"/>
    </source>
</evidence>
<dbReference type="AlphaFoldDB" id="A0A1F5NMY9"/>
<dbReference type="Pfam" id="PF02325">
    <property type="entry name" value="CCB3_YggT"/>
    <property type="match status" value="1"/>
</dbReference>
<gene>
    <name evidence="2" type="ORF">A2751_00695</name>
</gene>
<evidence type="ECO:0008006" key="4">
    <source>
        <dbReference type="Google" id="ProtNLM"/>
    </source>
</evidence>
<evidence type="ECO:0000313" key="3">
    <source>
        <dbReference type="Proteomes" id="UP000176864"/>
    </source>
</evidence>
<reference evidence="2 3" key="1">
    <citation type="journal article" date="2016" name="Nat. Commun.">
        <title>Thousands of microbial genomes shed light on interconnected biogeochemical processes in an aquifer system.</title>
        <authorList>
            <person name="Anantharaman K."/>
            <person name="Brown C.T."/>
            <person name="Hug L.A."/>
            <person name="Sharon I."/>
            <person name="Castelle C.J."/>
            <person name="Probst A.J."/>
            <person name="Thomas B.C."/>
            <person name="Singh A."/>
            <person name="Wilkins M.J."/>
            <person name="Karaoz U."/>
            <person name="Brodie E.L."/>
            <person name="Williams K.H."/>
            <person name="Hubbard S.S."/>
            <person name="Banfield J.F."/>
        </authorList>
    </citation>
    <scope>NUCLEOTIDE SEQUENCE [LARGE SCALE GENOMIC DNA]</scope>
</reference>
<accession>A0A1F5NMY9</accession>
<organism evidence="2 3">
    <name type="scientific">Candidatus Doudnabacteria bacterium RIFCSPHIGHO2_01_FULL_46_14</name>
    <dbReference type="NCBI Taxonomy" id="1817824"/>
    <lineage>
        <taxon>Bacteria</taxon>
        <taxon>Candidatus Doudnaibacteriota</taxon>
    </lineage>
</organism>
<name>A0A1F5NMY9_9BACT</name>
<comment type="caution">
    <text evidence="2">The sequence shown here is derived from an EMBL/GenBank/DDBJ whole genome shotgun (WGS) entry which is preliminary data.</text>
</comment>
<dbReference type="STRING" id="1817824.A2751_00695"/>
<keyword evidence="1" id="KW-0812">Transmembrane</keyword>
<dbReference type="GO" id="GO:0016020">
    <property type="term" value="C:membrane"/>
    <property type="evidence" value="ECO:0007669"/>
    <property type="project" value="InterPro"/>
</dbReference>
<keyword evidence="1" id="KW-1133">Transmembrane helix</keyword>
<sequence length="95" mass="10623">MLRRVVYFVLNVVELLLALRLLFRAFAANPAAGFIQFVYSLTDPLVRPFFGIFANARSGNMTIEWATIMAMIVYAMVAALFLQLVRVLTPPRGGV</sequence>
<keyword evidence="1" id="KW-0472">Membrane</keyword>
<evidence type="ECO:0000313" key="2">
    <source>
        <dbReference type="EMBL" id="OGE79055.1"/>
    </source>
</evidence>
<protein>
    <recommendedName>
        <fullName evidence="4">YggT family protein</fullName>
    </recommendedName>
</protein>
<dbReference type="Proteomes" id="UP000176864">
    <property type="component" value="Unassembled WGS sequence"/>
</dbReference>
<dbReference type="EMBL" id="MFEK01000010">
    <property type="protein sequence ID" value="OGE79055.1"/>
    <property type="molecule type" value="Genomic_DNA"/>
</dbReference>
<proteinExistence type="predicted"/>